<proteinExistence type="predicted"/>
<keyword evidence="1" id="KW-1133">Transmembrane helix</keyword>
<dbReference type="AlphaFoldDB" id="A0A380DPJ1"/>
<accession>A0A380DPJ1</accession>
<dbReference type="EMBL" id="UHAQ01000002">
    <property type="protein sequence ID" value="SUK42111.1"/>
    <property type="molecule type" value="Genomic_DNA"/>
</dbReference>
<reference evidence="2 3" key="1">
    <citation type="submission" date="2018-06" db="EMBL/GenBank/DDBJ databases">
        <authorList>
            <consortium name="Pathogen Informatics"/>
            <person name="Doyle S."/>
        </authorList>
    </citation>
    <scope>NUCLEOTIDE SEQUENCE [LARGE SCALE GENOMIC DNA]</scope>
    <source>
        <strain evidence="2 3">NCTC5664</strain>
    </source>
</reference>
<keyword evidence="1" id="KW-0472">Membrane</keyword>
<keyword evidence="1" id="KW-0812">Transmembrane</keyword>
<feature type="transmembrane region" description="Helical" evidence="1">
    <location>
        <begin position="20"/>
        <end position="45"/>
    </location>
</feature>
<dbReference type="Proteomes" id="UP000254502">
    <property type="component" value="Unassembled WGS sequence"/>
</dbReference>
<evidence type="ECO:0000313" key="3">
    <source>
        <dbReference type="Proteomes" id="UP000254502"/>
    </source>
</evidence>
<protein>
    <submittedName>
        <fullName evidence="2">ABC transporter permease protein</fullName>
    </submittedName>
</protein>
<evidence type="ECO:0000256" key="1">
    <source>
        <dbReference type="SAM" id="Phobius"/>
    </source>
</evidence>
<sequence length="46" mass="5459">MKLRLLWHIMRRQFITQRLVIIPFILAVSVLFMIEYTLVSIGLIAT</sequence>
<organism evidence="2 3">
    <name type="scientific">Staphylococcus aureus</name>
    <dbReference type="NCBI Taxonomy" id="1280"/>
    <lineage>
        <taxon>Bacteria</taxon>
        <taxon>Bacillati</taxon>
        <taxon>Bacillota</taxon>
        <taxon>Bacilli</taxon>
        <taxon>Bacillales</taxon>
        <taxon>Staphylococcaceae</taxon>
        <taxon>Staphylococcus</taxon>
    </lineage>
</organism>
<evidence type="ECO:0000313" key="2">
    <source>
        <dbReference type="EMBL" id="SUK42111.1"/>
    </source>
</evidence>
<name>A0A380DPJ1_STAAU</name>
<gene>
    <name evidence="2" type="ORF">NCTC5664_01115</name>
</gene>